<dbReference type="Proteomes" id="UP001054837">
    <property type="component" value="Unassembled WGS sequence"/>
</dbReference>
<dbReference type="AlphaFoldDB" id="A0AAV4TYL5"/>
<evidence type="ECO:0000313" key="2">
    <source>
        <dbReference type="Proteomes" id="UP001054837"/>
    </source>
</evidence>
<keyword evidence="2" id="KW-1185">Reference proteome</keyword>
<name>A0AAV4TYL5_9ARAC</name>
<protein>
    <submittedName>
        <fullName evidence="1">Uncharacterized protein</fullName>
    </submittedName>
</protein>
<gene>
    <name evidence="1" type="ORF">CDAR_319051</name>
</gene>
<sequence length="119" mass="13555">MLSRLPPNGLRSVTPPNETLRNELTIARVIGTSRGLVENESHDRSIAKEEHRPVSIERFYGKKDYRISIPNYLPDIWDFLLLELSKTNYKKLLFVTSIELLGSQPKSVSVSLNRISDSS</sequence>
<organism evidence="1 2">
    <name type="scientific">Caerostris darwini</name>
    <dbReference type="NCBI Taxonomy" id="1538125"/>
    <lineage>
        <taxon>Eukaryota</taxon>
        <taxon>Metazoa</taxon>
        <taxon>Ecdysozoa</taxon>
        <taxon>Arthropoda</taxon>
        <taxon>Chelicerata</taxon>
        <taxon>Arachnida</taxon>
        <taxon>Araneae</taxon>
        <taxon>Araneomorphae</taxon>
        <taxon>Entelegynae</taxon>
        <taxon>Araneoidea</taxon>
        <taxon>Araneidae</taxon>
        <taxon>Caerostris</taxon>
    </lineage>
</organism>
<reference evidence="1 2" key="1">
    <citation type="submission" date="2021-06" db="EMBL/GenBank/DDBJ databases">
        <title>Caerostris darwini draft genome.</title>
        <authorList>
            <person name="Kono N."/>
            <person name="Arakawa K."/>
        </authorList>
    </citation>
    <scope>NUCLEOTIDE SEQUENCE [LARGE SCALE GENOMIC DNA]</scope>
</reference>
<comment type="caution">
    <text evidence="1">The sequence shown here is derived from an EMBL/GenBank/DDBJ whole genome shotgun (WGS) entry which is preliminary data.</text>
</comment>
<accession>A0AAV4TYL5</accession>
<dbReference type="EMBL" id="BPLQ01010363">
    <property type="protein sequence ID" value="GIY50222.1"/>
    <property type="molecule type" value="Genomic_DNA"/>
</dbReference>
<evidence type="ECO:0000313" key="1">
    <source>
        <dbReference type="EMBL" id="GIY50222.1"/>
    </source>
</evidence>
<proteinExistence type="predicted"/>